<dbReference type="AlphaFoldDB" id="A0ABD0N0D3"/>
<accession>A0ABD0N0D3</accession>
<reference evidence="1 2" key="1">
    <citation type="submission" date="2024-05" db="EMBL/GenBank/DDBJ databases">
        <title>Genome sequencing and assembly of Indian major carp, Cirrhinus mrigala (Hamilton, 1822).</title>
        <authorList>
            <person name="Mohindra V."/>
            <person name="Chowdhury L.M."/>
            <person name="Lal K."/>
            <person name="Jena J.K."/>
        </authorList>
    </citation>
    <scope>NUCLEOTIDE SEQUENCE [LARGE SCALE GENOMIC DNA]</scope>
    <source>
        <strain evidence="1">CM1030</strain>
        <tissue evidence="1">Blood</tissue>
    </source>
</reference>
<dbReference type="EMBL" id="JAMKFB020000025">
    <property type="protein sequence ID" value="KAL0154884.1"/>
    <property type="molecule type" value="Genomic_DNA"/>
</dbReference>
<proteinExistence type="predicted"/>
<evidence type="ECO:0000313" key="1">
    <source>
        <dbReference type="EMBL" id="KAL0154884.1"/>
    </source>
</evidence>
<comment type="caution">
    <text evidence="1">The sequence shown here is derived from an EMBL/GenBank/DDBJ whole genome shotgun (WGS) entry which is preliminary data.</text>
</comment>
<dbReference type="PANTHER" id="PTHR10632:SF2">
    <property type="entry name" value="SULFIDE:QUINONE OXIDOREDUCTASE, MITOCHONDRIAL"/>
    <property type="match status" value="1"/>
</dbReference>
<feature type="non-terminal residue" evidence="1">
    <location>
        <position position="1"/>
    </location>
</feature>
<keyword evidence="2" id="KW-1185">Reference proteome</keyword>
<gene>
    <name evidence="1" type="ORF">M9458_049147</name>
</gene>
<organism evidence="1 2">
    <name type="scientific">Cirrhinus mrigala</name>
    <name type="common">Mrigala</name>
    <dbReference type="NCBI Taxonomy" id="683832"/>
    <lineage>
        <taxon>Eukaryota</taxon>
        <taxon>Metazoa</taxon>
        <taxon>Chordata</taxon>
        <taxon>Craniata</taxon>
        <taxon>Vertebrata</taxon>
        <taxon>Euteleostomi</taxon>
        <taxon>Actinopterygii</taxon>
        <taxon>Neopterygii</taxon>
        <taxon>Teleostei</taxon>
        <taxon>Ostariophysi</taxon>
        <taxon>Cypriniformes</taxon>
        <taxon>Cyprinidae</taxon>
        <taxon>Labeoninae</taxon>
        <taxon>Labeonini</taxon>
        <taxon>Cirrhinus</taxon>
    </lineage>
</organism>
<name>A0ABD0N0D3_CIRMR</name>
<dbReference type="Proteomes" id="UP001529510">
    <property type="component" value="Unassembled WGS sequence"/>
</dbReference>
<protein>
    <submittedName>
        <fullName evidence="1">Uncharacterized protein</fullName>
    </submittedName>
</protein>
<sequence length="59" mass="6916">YDGYTSCPLVTSYNTVILAEFDYDGQPLETFPLDQSKESRIMYHMKADIMPHLYWHGLL</sequence>
<dbReference type="InterPro" id="IPR015904">
    <property type="entry name" value="Sulphide_quinone_reductase"/>
</dbReference>
<evidence type="ECO:0000313" key="2">
    <source>
        <dbReference type="Proteomes" id="UP001529510"/>
    </source>
</evidence>
<feature type="non-terminal residue" evidence="1">
    <location>
        <position position="59"/>
    </location>
</feature>
<dbReference type="PANTHER" id="PTHR10632">
    <property type="entry name" value="SULFIDE:QUINONE OXIDOREDUCTASE"/>
    <property type="match status" value="1"/>
</dbReference>